<feature type="transmembrane region" description="Helical" evidence="1">
    <location>
        <begin position="21"/>
        <end position="42"/>
    </location>
</feature>
<dbReference type="PANTHER" id="PTHR30093:SF2">
    <property type="entry name" value="TYPE II SECRETION SYSTEM PROTEIN H"/>
    <property type="match status" value="1"/>
</dbReference>
<keyword evidence="4" id="KW-1185">Reference proteome</keyword>
<gene>
    <name evidence="3" type="ORF">A6X21_01720</name>
</gene>
<evidence type="ECO:0000313" key="3">
    <source>
        <dbReference type="EMBL" id="ODA36816.1"/>
    </source>
</evidence>
<reference evidence="3 4" key="1">
    <citation type="submission" date="2016-05" db="EMBL/GenBank/DDBJ databases">
        <title>Genomic and physiological characterization of Planctopirus sp. isolated from fresh water lake.</title>
        <authorList>
            <person name="Subhash Y."/>
            <person name="Ramana C."/>
        </authorList>
    </citation>
    <scope>NUCLEOTIDE SEQUENCE [LARGE SCALE GENOMIC DNA]</scope>
    <source>
        <strain evidence="3 4">JC280</strain>
    </source>
</reference>
<dbReference type="PANTHER" id="PTHR30093">
    <property type="entry name" value="GENERAL SECRETION PATHWAY PROTEIN G"/>
    <property type="match status" value="1"/>
</dbReference>
<evidence type="ECO:0000259" key="2">
    <source>
        <dbReference type="Pfam" id="PF07596"/>
    </source>
</evidence>
<protein>
    <recommendedName>
        <fullName evidence="2">DUF1559 domain-containing protein</fullName>
    </recommendedName>
</protein>
<accession>A0A1C3EUC1</accession>
<dbReference type="Pfam" id="PF07596">
    <property type="entry name" value="SBP_bac_10"/>
    <property type="match status" value="1"/>
</dbReference>
<dbReference type="InterPro" id="IPR011453">
    <property type="entry name" value="DUF1559"/>
</dbReference>
<dbReference type="AlphaFoldDB" id="A0A1C3EUC1"/>
<comment type="caution">
    <text evidence="3">The sequence shown here is derived from an EMBL/GenBank/DDBJ whole genome shotgun (WGS) entry which is preliminary data.</text>
</comment>
<dbReference type="STRING" id="1841610.A6X21_01720"/>
<dbReference type="Proteomes" id="UP000094828">
    <property type="component" value="Unassembled WGS sequence"/>
</dbReference>
<dbReference type="NCBIfam" id="TIGR04294">
    <property type="entry name" value="pre_pil_HX9DG"/>
    <property type="match status" value="1"/>
</dbReference>
<keyword evidence="1" id="KW-0812">Transmembrane</keyword>
<proteinExistence type="predicted"/>
<dbReference type="InterPro" id="IPR045584">
    <property type="entry name" value="Pilin-like"/>
</dbReference>
<dbReference type="SUPFAM" id="SSF54523">
    <property type="entry name" value="Pili subunits"/>
    <property type="match status" value="1"/>
</dbReference>
<keyword evidence="1" id="KW-1133">Transmembrane helix</keyword>
<dbReference type="InterPro" id="IPR012902">
    <property type="entry name" value="N_methyl_site"/>
</dbReference>
<dbReference type="RefSeq" id="WP_068845109.1">
    <property type="nucleotide sequence ID" value="NZ_LYDR01000001.1"/>
</dbReference>
<dbReference type="OrthoDB" id="255848at2"/>
<dbReference type="Pfam" id="PF07963">
    <property type="entry name" value="N_methyl"/>
    <property type="match status" value="1"/>
</dbReference>
<dbReference type="EMBL" id="LYDR01000001">
    <property type="protein sequence ID" value="ODA36816.1"/>
    <property type="molecule type" value="Genomic_DNA"/>
</dbReference>
<organism evidence="3 4">
    <name type="scientific">Planctopirus hydrillae</name>
    <dbReference type="NCBI Taxonomy" id="1841610"/>
    <lineage>
        <taxon>Bacteria</taxon>
        <taxon>Pseudomonadati</taxon>
        <taxon>Planctomycetota</taxon>
        <taxon>Planctomycetia</taxon>
        <taxon>Planctomycetales</taxon>
        <taxon>Planctomycetaceae</taxon>
        <taxon>Planctopirus</taxon>
    </lineage>
</organism>
<dbReference type="NCBIfam" id="TIGR02532">
    <property type="entry name" value="IV_pilin_GFxxxE"/>
    <property type="match status" value="1"/>
</dbReference>
<evidence type="ECO:0000313" key="4">
    <source>
        <dbReference type="Proteomes" id="UP000094828"/>
    </source>
</evidence>
<name>A0A1C3EUC1_9PLAN</name>
<evidence type="ECO:0000256" key="1">
    <source>
        <dbReference type="SAM" id="Phobius"/>
    </source>
</evidence>
<dbReference type="PROSITE" id="PS00409">
    <property type="entry name" value="PROKAR_NTER_METHYL"/>
    <property type="match status" value="1"/>
</dbReference>
<dbReference type="InterPro" id="IPR027558">
    <property type="entry name" value="Pre_pil_HX9DG_C"/>
</dbReference>
<dbReference type="Gene3D" id="3.30.700.10">
    <property type="entry name" value="Glycoprotein, Type 4 Pilin"/>
    <property type="match status" value="1"/>
</dbReference>
<feature type="domain" description="DUF1559" evidence="2">
    <location>
        <begin position="43"/>
        <end position="308"/>
    </location>
</feature>
<keyword evidence="1" id="KW-0472">Membrane</keyword>
<sequence length="325" mass="36225">MKILKAWDQQRGDSVRAGFTLIELLVVIFVIALLIALLLPAVQMAREAARRTSCRSNLKQLALALHTYQERHQVLPPGTQIDDVRPPRDIPGRGALRFTKHFPWIVMILPDIDQGVMYAQFNFDLDCQHDHRPLTSQQLKILQCASDPAAGQPVYWDRPYYEGPWGSNNYLGVSGTNMATSKNYAWQCAEYDREAGKAPIQSGLLYENSNCRLRDVTDGTSQTLLLGERGIVQQWGKWGGAGVEQRCPFGLGDTVLPGTIDDQLYPGGLRERQETISDRLFWWSWHGGVVHMAFADGSVRGVSVSTDRGVLTAWSTRAGGEVGIE</sequence>